<sequence>MSRHSYTPGRRTWPSSAGGALSLRAPRQISQSRLAYIRAPHLHNALPSSLELLSR</sequence>
<evidence type="ECO:0000256" key="1">
    <source>
        <dbReference type="SAM" id="MobiDB-lite"/>
    </source>
</evidence>
<organism evidence="2">
    <name type="scientific">Arundo donax</name>
    <name type="common">Giant reed</name>
    <name type="synonym">Donax arundinaceus</name>
    <dbReference type="NCBI Taxonomy" id="35708"/>
    <lineage>
        <taxon>Eukaryota</taxon>
        <taxon>Viridiplantae</taxon>
        <taxon>Streptophyta</taxon>
        <taxon>Embryophyta</taxon>
        <taxon>Tracheophyta</taxon>
        <taxon>Spermatophyta</taxon>
        <taxon>Magnoliopsida</taxon>
        <taxon>Liliopsida</taxon>
        <taxon>Poales</taxon>
        <taxon>Poaceae</taxon>
        <taxon>PACMAD clade</taxon>
        <taxon>Arundinoideae</taxon>
        <taxon>Arundineae</taxon>
        <taxon>Arundo</taxon>
    </lineage>
</organism>
<dbReference type="EMBL" id="GBRH01161416">
    <property type="protein sequence ID" value="JAE36480.1"/>
    <property type="molecule type" value="Transcribed_RNA"/>
</dbReference>
<protein>
    <submittedName>
        <fullName evidence="2">Uncharacterized protein</fullName>
    </submittedName>
</protein>
<reference evidence="2" key="1">
    <citation type="submission" date="2014-09" db="EMBL/GenBank/DDBJ databases">
        <authorList>
            <person name="Magalhaes I.L.F."/>
            <person name="Oliveira U."/>
            <person name="Santos F.R."/>
            <person name="Vidigal T.H.D.A."/>
            <person name="Brescovit A.D."/>
            <person name="Santos A.J."/>
        </authorList>
    </citation>
    <scope>NUCLEOTIDE SEQUENCE</scope>
    <source>
        <tissue evidence="2">Shoot tissue taken approximately 20 cm above the soil surface</tissue>
    </source>
</reference>
<reference evidence="2" key="2">
    <citation type="journal article" date="2015" name="Data Brief">
        <title>Shoot transcriptome of the giant reed, Arundo donax.</title>
        <authorList>
            <person name="Barrero R.A."/>
            <person name="Guerrero F.D."/>
            <person name="Moolhuijzen P."/>
            <person name="Goolsby J.A."/>
            <person name="Tidwell J."/>
            <person name="Bellgard S.E."/>
            <person name="Bellgard M.I."/>
        </authorList>
    </citation>
    <scope>NUCLEOTIDE SEQUENCE</scope>
    <source>
        <tissue evidence="2">Shoot tissue taken approximately 20 cm above the soil surface</tissue>
    </source>
</reference>
<proteinExistence type="predicted"/>
<dbReference type="AlphaFoldDB" id="A0A0A9HH12"/>
<evidence type="ECO:0000313" key="2">
    <source>
        <dbReference type="EMBL" id="JAE36480.1"/>
    </source>
</evidence>
<accession>A0A0A9HH12</accession>
<name>A0A0A9HH12_ARUDO</name>
<feature type="region of interest" description="Disordered" evidence="1">
    <location>
        <begin position="1"/>
        <end position="24"/>
    </location>
</feature>